<evidence type="ECO:0000256" key="9">
    <source>
        <dbReference type="ARBA" id="ARBA00022842"/>
    </source>
</evidence>
<keyword evidence="4 15" id="KW-0808">Transferase</keyword>
<dbReference type="Pfam" id="PF01163">
    <property type="entry name" value="RIO1"/>
    <property type="match status" value="1"/>
</dbReference>
<evidence type="ECO:0000256" key="10">
    <source>
        <dbReference type="ARBA" id="ARBA00047899"/>
    </source>
</evidence>
<keyword evidence="7 15" id="KW-0418">Kinase</keyword>
<dbReference type="InterPro" id="IPR018934">
    <property type="entry name" value="RIO_dom"/>
</dbReference>
<dbReference type="Gene3D" id="1.10.510.10">
    <property type="entry name" value="Transferase(Phosphotransferase) domain 1"/>
    <property type="match status" value="1"/>
</dbReference>
<comment type="similarity">
    <text evidence="1">Belongs to the protein kinase superfamily. RIO-type Ser/Thr kinase family.</text>
</comment>
<evidence type="ECO:0000259" key="13">
    <source>
        <dbReference type="SMART" id="SM00090"/>
    </source>
</evidence>
<dbReference type="GO" id="GO:0004674">
    <property type="term" value="F:protein serine/threonine kinase activity"/>
    <property type="evidence" value="ECO:0007669"/>
    <property type="project" value="UniProtKB-KW"/>
</dbReference>
<keyword evidence="17" id="KW-1185">Reference proteome</keyword>
<evidence type="ECO:0000256" key="4">
    <source>
        <dbReference type="ARBA" id="ARBA00022679"/>
    </source>
</evidence>
<reference evidence="14" key="4">
    <citation type="submission" date="2024-05" db="EMBL/GenBank/DDBJ databases">
        <authorList>
            <person name="Sun Q."/>
            <person name="Zhou Y."/>
        </authorList>
    </citation>
    <scope>NUCLEOTIDE SEQUENCE</scope>
    <source>
        <strain evidence="14">CGMCC 1.18437</strain>
    </source>
</reference>
<keyword evidence="8" id="KW-0067">ATP-binding</keyword>
<dbReference type="AlphaFoldDB" id="A0A7W8KE04"/>
<comment type="caution">
    <text evidence="15">The sequence shown here is derived from an EMBL/GenBank/DDBJ whole genome shotgun (WGS) entry which is preliminary data.</text>
</comment>
<dbReference type="Proteomes" id="UP000539473">
    <property type="component" value="Unassembled WGS sequence"/>
</dbReference>
<accession>A0A7W8KE04</accession>
<evidence type="ECO:0000256" key="8">
    <source>
        <dbReference type="ARBA" id="ARBA00022840"/>
    </source>
</evidence>
<keyword evidence="3 14" id="KW-0723">Serine/threonine-protein kinase</keyword>
<name>A0A7W8KE04_9DEIO</name>
<reference evidence="17" key="2">
    <citation type="journal article" date="2019" name="Int. J. Syst. Evol. Microbiol.">
        <title>The Global Catalogue of Microorganisms (GCM) 10K type strain sequencing project: providing services to taxonomists for standard genome sequencing and annotation.</title>
        <authorList>
            <consortium name="The Broad Institute Genomics Platform"/>
            <consortium name="The Broad Institute Genome Sequencing Center for Infectious Disease"/>
            <person name="Wu L."/>
            <person name="Ma J."/>
        </authorList>
    </citation>
    <scope>NUCLEOTIDE SEQUENCE [LARGE SCALE GENOMIC DNA]</scope>
    <source>
        <strain evidence="17">CGMCC 1.18437</strain>
    </source>
</reference>
<evidence type="ECO:0000256" key="11">
    <source>
        <dbReference type="ARBA" id="ARBA00048679"/>
    </source>
</evidence>
<gene>
    <name evidence="14" type="ORF">GCM10017781_15820</name>
    <name evidence="15" type="ORF">HNQ07_001657</name>
</gene>
<dbReference type="GO" id="GO:0005524">
    <property type="term" value="F:ATP binding"/>
    <property type="evidence" value="ECO:0007669"/>
    <property type="project" value="UniProtKB-KW"/>
</dbReference>
<dbReference type="InterPro" id="IPR000687">
    <property type="entry name" value="RIO_kinase"/>
</dbReference>
<keyword evidence="9" id="KW-0460">Magnesium</keyword>
<dbReference type="EMBL" id="BNAJ01000003">
    <property type="protein sequence ID" value="GHF40040.1"/>
    <property type="molecule type" value="Genomic_DNA"/>
</dbReference>
<keyword evidence="6" id="KW-0547">Nucleotide-binding</keyword>
<dbReference type="InterPro" id="IPR051272">
    <property type="entry name" value="RIO-type_Ser/Thr_kinase"/>
</dbReference>
<dbReference type="InterPro" id="IPR011009">
    <property type="entry name" value="Kinase-like_dom_sf"/>
</dbReference>
<proteinExistence type="inferred from homology"/>
<feature type="domain" description="RIO kinase" evidence="13">
    <location>
        <begin position="23"/>
        <end position="274"/>
    </location>
</feature>
<reference evidence="14" key="1">
    <citation type="journal article" date="2014" name="Int. J. Syst. Evol. Microbiol.">
        <title>Complete genome of a new Firmicutes species belonging to the dominant human colonic microbiota ('Ruminococcus bicirculans') reveals two chromosomes and a selective capacity to utilize plant glucans.</title>
        <authorList>
            <consortium name="NISC Comparative Sequencing Program"/>
            <person name="Wegmann U."/>
            <person name="Louis P."/>
            <person name="Goesmann A."/>
            <person name="Henrissat B."/>
            <person name="Duncan S.H."/>
            <person name="Flint H.J."/>
        </authorList>
    </citation>
    <scope>NUCLEOTIDE SEQUENCE</scope>
    <source>
        <strain evidence="14">CGMCC 1.18437</strain>
    </source>
</reference>
<evidence type="ECO:0000313" key="15">
    <source>
        <dbReference type="EMBL" id="MBB5376200.1"/>
    </source>
</evidence>
<dbReference type="SMART" id="SM00090">
    <property type="entry name" value="RIO"/>
    <property type="match status" value="1"/>
</dbReference>
<evidence type="ECO:0000256" key="3">
    <source>
        <dbReference type="ARBA" id="ARBA00022527"/>
    </source>
</evidence>
<dbReference type="RefSeq" id="WP_184110541.1">
    <property type="nucleotide sequence ID" value="NZ_BNAJ01000003.1"/>
</dbReference>
<dbReference type="Proteomes" id="UP000619376">
    <property type="component" value="Unassembled WGS sequence"/>
</dbReference>
<evidence type="ECO:0000256" key="1">
    <source>
        <dbReference type="ARBA" id="ARBA00009196"/>
    </source>
</evidence>
<comment type="catalytic activity">
    <reaction evidence="10">
        <text>L-threonyl-[protein] + ATP = O-phospho-L-threonyl-[protein] + ADP + H(+)</text>
        <dbReference type="Rhea" id="RHEA:46608"/>
        <dbReference type="Rhea" id="RHEA-COMP:11060"/>
        <dbReference type="Rhea" id="RHEA-COMP:11605"/>
        <dbReference type="ChEBI" id="CHEBI:15378"/>
        <dbReference type="ChEBI" id="CHEBI:30013"/>
        <dbReference type="ChEBI" id="CHEBI:30616"/>
        <dbReference type="ChEBI" id="CHEBI:61977"/>
        <dbReference type="ChEBI" id="CHEBI:456216"/>
        <dbReference type="EC" id="2.7.11.1"/>
    </reaction>
</comment>
<evidence type="ECO:0000256" key="2">
    <source>
        <dbReference type="ARBA" id="ARBA00012513"/>
    </source>
</evidence>
<dbReference type="Gene3D" id="3.30.200.20">
    <property type="entry name" value="Phosphorylase Kinase, domain 1"/>
    <property type="match status" value="1"/>
</dbReference>
<dbReference type="GO" id="GO:0046872">
    <property type="term" value="F:metal ion binding"/>
    <property type="evidence" value="ECO:0007669"/>
    <property type="project" value="UniProtKB-KW"/>
</dbReference>
<evidence type="ECO:0000256" key="5">
    <source>
        <dbReference type="ARBA" id="ARBA00022723"/>
    </source>
</evidence>
<reference evidence="15 16" key="3">
    <citation type="submission" date="2020-08" db="EMBL/GenBank/DDBJ databases">
        <title>Genomic Encyclopedia of Type Strains, Phase IV (KMG-IV): sequencing the most valuable type-strain genomes for metagenomic binning, comparative biology and taxonomic classification.</title>
        <authorList>
            <person name="Goeker M."/>
        </authorList>
    </citation>
    <scope>NUCLEOTIDE SEQUENCE [LARGE SCALE GENOMIC DNA]</scope>
    <source>
        <strain evidence="15 16">DSM 27521</strain>
    </source>
</reference>
<protein>
    <recommendedName>
        <fullName evidence="2">non-specific serine/threonine protein kinase</fullName>
        <ecNumber evidence="2">2.7.11.1</ecNumber>
    </recommendedName>
</protein>
<evidence type="ECO:0000313" key="14">
    <source>
        <dbReference type="EMBL" id="GHF40040.1"/>
    </source>
</evidence>
<sequence length="288" mass="32720">MSARWTGDEPGEQRLRRKRDRPQGRRRIDDLAAQNEEDIADDTVRRLVSRGLIDEVVAELKSGKEATAYVARSVHGSVLLKIYRDLDARSFKNDRVYREGQVILDQRAKRAMESRSRAGLQMLQHGWVMAEYAHLWTLWRAGLNVPEPLAGPRPDDYAETVPAVLMRLVGTEDHPAPRVSDAPLTPHDAAGAWEQSVSGLAHLLRLGFVHGDYSTYNLLWWENTVTIIDFPQLVTRQNPNFRDLLTRDVHSLVTSFRKHGLHAEPDAVLRDVQRRSQGPAPEPRLVLP</sequence>
<feature type="region of interest" description="Disordered" evidence="12">
    <location>
        <begin position="1"/>
        <end position="25"/>
    </location>
</feature>
<dbReference type="EC" id="2.7.11.1" evidence="2"/>
<comment type="catalytic activity">
    <reaction evidence="11">
        <text>L-seryl-[protein] + ATP = O-phospho-L-seryl-[protein] + ADP + H(+)</text>
        <dbReference type="Rhea" id="RHEA:17989"/>
        <dbReference type="Rhea" id="RHEA-COMP:9863"/>
        <dbReference type="Rhea" id="RHEA-COMP:11604"/>
        <dbReference type="ChEBI" id="CHEBI:15378"/>
        <dbReference type="ChEBI" id="CHEBI:29999"/>
        <dbReference type="ChEBI" id="CHEBI:30616"/>
        <dbReference type="ChEBI" id="CHEBI:83421"/>
        <dbReference type="ChEBI" id="CHEBI:456216"/>
        <dbReference type="EC" id="2.7.11.1"/>
    </reaction>
</comment>
<evidence type="ECO:0000256" key="6">
    <source>
        <dbReference type="ARBA" id="ARBA00022741"/>
    </source>
</evidence>
<dbReference type="EMBL" id="JACHFK010000003">
    <property type="protein sequence ID" value="MBB5376200.1"/>
    <property type="molecule type" value="Genomic_DNA"/>
</dbReference>
<evidence type="ECO:0000256" key="12">
    <source>
        <dbReference type="SAM" id="MobiDB-lite"/>
    </source>
</evidence>
<evidence type="ECO:0000313" key="16">
    <source>
        <dbReference type="Proteomes" id="UP000539473"/>
    </source>
</evidence>
<dbReference type="PANTHER" id="PTHR45723">
    <property type="entry name" value="SERINE/THREONINE-PROTEIN KINASE RIO1"/>
    <property type="match status" value="1"/>
</dbReference>
<evidence type="ECO:0000256" key="7">
    <source>
        <dbReference type="ARBA" id="ARBA00022777"/>
    </source>
</evidence>
<organism evidence="15 16">
    <name type="scientific">Deinococcus metalli</name>
    <dbReference type="NCBI Taxonomy" id="1141878"/>
    <lineage>
        <taxon>Bacteria</taxon>
        <taxon>Thermotogati</taxon>
        <taxon>Deinococcota</taxon>
        <taxon>Deinococci</taxon>
        <taxon>Deinococcales</taxon>
        <taxon>Deinococcaceae</taxon>
        <taxon>Deinococcus</taxon>
    </lineage>
</organism>
<evidence type="ECO:0000313" key="17">
    <source>
        <dbReference type="Proteomes" id="UP000619376"/>
    </source>
</evidence>
<dbReference type="SUPFAM" id="SSF56112">
    <property type="entry name" value="Protein kinase-like (PK-like)"/>
    <property type="match status" value="1"/>
</dbReference>
<keyword evidence="5" id="KW-0479">Metal-binding</keyword>